<evidence type="ECO:0000313" key="1">
    <source>
        <dbReference type="EMBL" id="SUZ31996.1"/>
    </source>
</evidence>
<gene>
    <name evidence="1" type="ORF">ROE7235_01747</name>
</gene>
<proteinExistence type="predicted"/>
<dbReference type="EMBL" id="UIHC01000013">
    <property type="protein sequence ID" value="SUZ31996.1"/>
    <property type="molecule type" value="Genomic_DNA"/>
</dbReference>
<keyword evidence="2" id="KW-1185">Reference proteome</keyword>
<reference evidence="2" key="1">
    <citation type="submission" date="2018-08" db="EMBL/GenBank/DDBJ databases">
        <authorList>
            <person name="Rodrigo-Torres L."/>
            <person name="Arahal R. D."/>
            <person name="Lucena T."/>
        </authorList>
    </citation>
    <scope>NUCLEOTIDE SEQUENCE [LARGE SCALE GENOMIC DNA]</scope>
    <source>
        <strain evidence="2">CECT 7235</strain>
    </source>
</reference>
<protein>
    <recommendedName>
        <fullName evidence="3">DUF1036 domain-containing protein</fullName>
    </recommendedName>
</protein>
<evidence type="ECO:0008006" key="3">
    <source>
        <dbReference type="Google" id="ProtNLM"/>
    </source>
</evidence>
<dbReference type="Proteomes" id="UP000272908">
    <property type="component" value="Unassembled WGS sequence"/>
</dbReference>
<accession>A0A3B0MW01</accession>
<organism evidence="1 2">
    <name type="scientific">Roseinatronobacter ekhonensis</name>
    <dbReference type="NCBI Taxonomy" id="254356"/>
    <lineage>
        <taxon>Bacteria</taxon>
        <taxon>Pseudomonadati</taxon>
        <taxon>Pseudomonadota</taxon>
        <taxon>Alphaproteobacteria</taxon>
        <taxon>Rhodobacterales</taxon>
        <taxon>Paracoccaceae</taxon>
        <taxon>Roseinatronobacter</taxon>
    </lineage>
</organism>
<name>A0A3B0MW01_9RHOB</name>
<dbReference type="RefSeq" id="WP_245963913.1">
    <property type="nucleotide sequence ID" value="NZ_UIHC01000013.1"/>
</dbReference>
<evidence type="ECO:0000313" key="2">
    <source>
        <dbReference type="Proteomes" id="UP000272908"/>
    </source>
</evidence>
<sequence>MNHAPAPTSPSRLAHLFGVGASVLAVMAGASAARADFRLCNDSFDVLNVAIARNPGAGFRSEGWWTVAPNRCAVLLRGDIDARYLYLYAIDVFNQPVLDGDIGFCVAETGFNIQGAQDCWARGHIDAGFVEIDTVSATDWTVFVGESGDITPE</sequence>
<dbReference type="AlphaFoldDB" id="A0A3B0MW01"/>
<dbReference type="InterPro" id="IPR009380">
    <property type="entry name" value="DUF1036"/>
</dbReference>
<dbReference type="Pfam" id="PF06282">
    <property type="entry name" value="DUF1036"/>
    <property type="match status" value="1"/>
</dbReference>